<evidence type="ECO:0000256" key="4">
    <source>
        <dbReference type="ARBA" id="ARBA00023002"/>
    </source>
</evidence>
<evidence type="ECO:0000256" key="6">
    <source>
        <dbReference type="SAM" id="Phobius"/>
    </source>
</evidence>
<evidence type="ECO:0000313" key="8">
    <source>
        <dbReference type="EMBL" id="EGD82875.1"/>
    </source>
</evidence>
<dbReference type="PANTHER" id="PTHR42913">
    <property type="entry name" value="APOPTOSIS-INDUCING FACTOR 1"/>
    <property type="match status" value="1"/>
</dbReference>
<feature type="transmembrane region" description="Helical" evidence="6">
    <location>
        <begin position="432"/>
        <end position="456"/>
    </location>
</feature>
<dbReference type="OMA" id="GHIAGFY"/>
<keyword evidence="3" id="KW-0274">FAD</keyword>
<dbReference type="PANTHER" id="PTHR42913:SF9">
    <property type="entry name" value="SLR1591 PROTEIN"/>
    <property type="match status" value="1"/>
</dbReference>
<keyword evidence="6" id="KW-0472">Membrane</keyword>
<accession>F2U5T4</accession>
<dbReference type="InterPro" id="IPR023753">
    <property type="entry name" value="FAD/NAD-binding_dom"/>
</dbReference>
<dbReference type="KEGG" id="sre:PTSG_03505"/>
<keyword evidence="6" id="KW-1133">Transmembrane helix</keyword>
<comment type="cofactor">
    <cofactor evidence="1">
        <name>FAD</name>
        <dbReference type="ChEBI" id="CHEBI:57692"/>
    </cofactor>
</comment>
<dbReference type="STRING" id="946362.F2U5T4"/>
<keyword evidence="9" id="KW-1185">Reference proteome</keyword>
<dbReference type="Gene3D" id="3.50.50.100">
    <property type="match status" value="1"/>
</dbReference>
<dbReference type="InParanoid" id="F2U5T4"/>
<name>F2U5T4_SALR5</name>
<dbReference type="Proteomes" id="UP000007799">
    <property type="component" value="Unassembled WGS sequence"/>
</dbReference>
<protein>
    <recommendedName>
        <fullName evidence="7">FAD/NAD(P)-binding domain-containing protein</fullName>
    </recommendedName>
</protein>
<evidence type="ECO:0000256" key="1">
    <source>
        <dbReference type="ARBA" id="ARBA00001974"/>
    </source>
</evidence>
<keyword evidence="4" id="KW-0560">Oxidoreductase</keyword>
<feature type="region of interest" description="Disordered" evidence="5">
    <location>
        <begin position="386"/>
        <end position="409"/>
    </location>
</feature>
<keyword evidence="2" id="KW-0285">Flavoprotein</keyword>
<evidence type="ECO:0000256" key="3">
    <source>
        <dbReference type="ARBA" id="ARBA00022827"/>
    </source>
</evidence>
<dbReference type="eggNOG" id="ENOG502S15X">
    <property type="taxonomic scope" value="Eukaryota"/>
</dbReference>
<dbReference type="GO" id="GO:0019646">
    <property type="term" value="P:aerobic electron transport chain"/>
    <property type="evidence" value="ECO:0007669"/>
    <property type="project" value="TreeGrafter"/>
</dbReference>
<dbReference type="NCBIfam" id="TIGR03169">
    <property type="entry name" value="Nterm_to_SelD"/>
    <property type="match status" value="1"/>
</dbReference>
<dbReference type="InterPro" id="IPR051169">
    <property type="entry name" value="NADH-Q_oxidoreductase"/>
</dbReference>
<dbReference type="AlphaFoldDB" id="F2U5T4"/>
<dbReference type="SUPFAM" id="SSF51905">
    <property type="entry name" value="FAD/NAD(P)-binding domain"/>
    <property type="match status" value="2"/>
</dbReference>
<evidence type="ECO:0000313" key="9">
    <source>
        <dbReference type="Proteomes" id="UP000007799"/>
    </source>
</evidence>
<organism evidence="9">
    <name type="scientific">Salpingoeca rosetta (strain ATCC 50818 / BSB-021)</name>
    <dbReference type="NCBI Taxonomy" id="946362"/>
    <lineage>
        <taxon>Eukaryota</taxon>
        <taxon>Choanoflagellata</taxon>
        <taxon>Craspedida</taxon>
        <taxon>Salpingoecidae</taxon>
        <taxon>Salpingoeca</taxon>
    </lineage>
</organism>
<dbReference type="InterPro" id="IPR017584">
    <property type="entry name" value="Pyridine_nucleo_diS_OxRdtase_N"/>
</dbReference>
<sequence>MTTRTLVLIGGGHAHIQVLPEVHRSDTLDVVLIANAASAYYSGMIPGHVAGMYDDDQCKVSLPELCRHYGWTFIQGTVFDINAEERKISYTDRNQESKSITYDFASIDVGSCTRNPFRSDVSACRHVVFTRPISDLNTKISTALAMFKVQDTTPNIVVIGAGAAGVELAFAVNRQARETLGQPANVTLMSRSSPILRNYARSTIRKTMASLHSKHINVKENCAIVDYREEEHVVVDTNGSTHPADLLIVATGAAPHAWVTDTSLPKDERGFIRVDTTLQVVGYNNLFAVGDCNSFDAWNGEFPPKAGVYAVREGPILVHNLKAVLNKETQRLKRYQPQSDFLSLLITGDGAAIGTKWNITMKGRWVWRLKDHIDRTWMAQFKSLSHDTRHRHEGQEQEDEAAPFQPDSDADVNMVSSLANTAGKKGMRWPSLLTSATVVVAAVAVFAATCSLLLSWPPVPVQSQ</sequence>
<dbReference type="RefSeq" id="XP_004995239.1">
    <property type="nucleotide sequence ID" value="XM_004995182.1"/>
</dbReference>
<proteinExistence type="predicted"/>
<dbReference type="GeneID" id="16075820"/>
<dbReference type="PRINTS" id="PR00368">
    <property type="entry name" value="FADPNR"/>
</dbReference>
<keyword evidence="6" id="KW-0812">Transmembrane</keyword>
<evidence type="ECO:0000256" key="5">
    <source>
        <dbReference type="SAM" id="MobiDB-lite"/>
    </source>
</evidence>
<dbReference type="Pfam" id="PF07992">
    <property type="entry name" value="Pyr_redox_2"/>
    <property type="match status" value="1"/>
</dbReference>
<dbReference type="InterPro" id="IPR036188">
    <property type="entry name" value="FAD/NAD-bd_sf"/>
</dbReference>
<feature type="domain" description="FAD/NAD(P)-binding" evidence="7">
    <location>
        <begin position="6"/>
        <end position="301"/>
    </location>
</feature>
<dbReference type="GO" id="GO:0003955">
    <property type="term" value="F:NAD(P)H dehydrogenase (quinone) activity"/>
    <property type="evidence" value="ECO:0007669"/>
    <property type="project" value="TreeGrafter"/>
</dbReference>
<reference evidence="8" key="1">
    <citation type="submission" date="2009-08" db="EMBL/GenBank/DDBJ databases">
        <title>Annotation of Salpingoeca rosetta.</title>
        <authorList>
            <consortium name="The Broad Institute Genome Sequencing Platform"/>
            <person name="Russ C."/>
            <person name="Cuomo C."/>
            <person name="Burger G."/>
            <person name="Gray M.W."/>
            <person name="Holland P.W.H."/>
            <person name="King N."/>
            <person name="Lang F.B.F."/>
            <person name="Roger A.J."/>
            <person name="Ruiz-Trillo I."/>
            <person name="Young S.K."/>
            <person name="Zeng Q."/>
            <person name="Gargeya S."/>
            <person name="Alvarado L."/>
            <person name="Berlin A."/>
            <person name="Chapman S.B."/>
            <person name="Chen Z."/>
            <person name="Freedman E."/>
            <person name="Gellesch M."/>
            <person name="Goldberg J."/>
            <person name="Griggs A."/>
            <person name="Gujja S."/>
            <person name="Heilman E."/>
            <person name="Heiman D."/>
            <person name="Howarth C."/>
            <person name="Mehta T."/>
            <person name="Neiman D."/>
            <person name="Pearson M."/>
            <person name="Roberts A."/>
            <person name="Saif S."/>
            <person name="Shea T."/>
            <person name="Shenoy N."/>
            <person name="Sisk P."/>
            <person name="Stolte C."/>
            <person name="Sykes S."/>
            <person name="White J."/>
            <person name="Yandava C."/>
            <person name="Haas B."/>
            <person name="Nusbaum C."/>
            <person name="Birren B."/>
        </authorList>
    </citation>
    <scope>NUCLEOTIDE SEQUENCE [LARGE SCALE GENOMIC DNA]</scope>
    <source>
        <strain evidence="8">ATCC 50818</strain>
    </source>
</reference>
<dbReference type="EMBL" id="GL832962">
    <property type="protein sequence ID" value="EGD82875.1"/>
    <property type="molecule type" value="Genomic_DNA"/>
</dbReference>
<evidence type="ECO:0000259" key="7">
    <source>
        <dbReference type="Pfam" id="PF07992"/>
    </source>
</evidence>
<evidence type="ECO:0000256" key="2">
    <source>
        <dbReference type="ARBA" id="ARBA00022630"/>
    </source>
</evidence>
<dbReference type="OrthoDB" id="409395at2759"/>
<gene>
    <name evidence="8" type="ORF">PTSG_03505</name>
</gene>